<evidence type="ECO:0000256" key="1">
    <source>
        <dbReference type="ARBA" id="ARBA00022679"/>
    </source>
</evidence>
<dbReference type="InterPro" id="IPR016181">
    <property type="entry name" value="Acyl_CoA_acyltransferase"/>
</dbReference>
<protein>
    <recommendedName>
        <fullName evidence="3">[Ribosomal protein bS18]-alanine N-acetyltransferase</fullName>
        <ecNumber evidence="3">2.3.1.266</ecNumber>
    </recommendedName>
</protein>
<keyword evidence="3" id="KW-0963">Cytoplasm</keyword>
<dbReference type="NCBIfam" id="TIGR01575">
    <property type="entry name" value="rimI"/>
    <property type="match status" value="1"/>
</dbReference>
<evidence type="ECO:0000313" key="6">
    <source>
        <dbReference type="Proteomes" id="UP001056336"/>
    </source>
</evidence>
<dbReference type="SUPFAM" id="SSF55729">
    <property type="entry name" value="Acyl-CoA N-acyltransferases (Nat)"/>
    <property type="match status" value="1"/>
</dbReference>
<evidence type="ECO:0000256" key="3">
    <source>
        <dbReference type="RuleBase" id="RU363094"/>
    </source>
</evidence>
<sequence length="152" mass="16955">MTEPVTLRPMVPADLDVLMPYEDEVFGTEAWSRQSYEEELADTELRNYLVAVDSSGAVLGSAGLITIAETAQILTVAVLPDARRRGIGRLLVRAMVELARRRGAEEVLLEVRVDNRAARALYEGEGFNPLGRRRGYYDHGRVDAVTMRRPLP</sequence>
<dbReference type="EC" id="2.3.1.266" evidence="3"/>
<proteinExistence type="inferred from homology"/>
<reference evidence="5" key="2">
    <citation type="submission" date="2022-05" db="EMBL/GenBank/DDBJ databases">
        <authorList>
            <person name="Kim J.-S."/>
            <person name="Lee K."/>
            <person name="Suh M."/>
            <person name="Eom M."/>
            <person name="Kim J.-S."/>
            <person name="Kim D.-S."/>
            <person name="Ko S.-H."/>
            <person name="Shin Y."/>
            <person name="Lee J.-S."/>
        </authorList>
    </citation>
    <scope>NUCLEOTIDE SEQUENCE</scope>
    <source>
        <strain evidence="5">N237</strain>
    </source>
</reference>
<dbReference type="InterPro" id="IPR050832">
    <property type="entry name" value="Bact_Acetyltransf"/>
</dbReference>
<dbReference type="RefSeq" id="WP_249770903.1">
    <property type="nucleotide sequence ID" value="NZ_CP097332.1"/>
</dbReference>
<keyword evidence="5" id="KW-0687">Ribonucleoprotein</keyword>
<dbReference type="GO" id="GO:0005840">
    <property type="term" value="C:ribosome"/>
    <property type="evidence" value="ECO:0007669"/>
    <property type="project" value="UniProtKB-KW"/>
</dbReference>
<keyword evidence="2 5" id="KW-0012">Acyltransferase</keyword>
<evidence type="ECO:0000256" key="2">
    <source>
        <dbReference type="ARBA" id="ARBA00023315"/>
    </source>
</evidence>
<comment type="function">
    <text evidence="3">Acetylates the N-terminal alanine of ribosomal protein bS18.</text>
</comment>
<reference evidence="5" key="1">
    <citation type="journal article" date="2018" name="Int. J. Syst. Evol. Microbiol.">
        <title>Jatrophihabitans telluris sp. nov., isolated from sediment soil of lava forest wetlands and the emended description of the genus Jatrophihabitans.</title>
        <authorList>
            <person name="Lee K.C."/>
            <person name="Suh M.K."/>
            <person name="Eom M.K."/>
            <person name="Kim K.K."/>
            <person name="Kim J.S."/>
            <person name="Kim D.S."/>
            <person name="Ko S.H."/>
            <person name="Shin Y.K."/>
            <person name="Lee J.S."/>
        </authorList>
    </citation>
    <scope>NUCLEOTIDE SEQUENCE</scope>
    <source>
        <strain evidence="5">N237</strain>
    </source>
</reference>
<dbReference type="Proteomes" id="UP001056336">
    <property type="component" value="Chromosome"/>
</dbReference>
<comment type="subcellular location">
    <subcellularLocation>
        <location evidence="3">Cytoplasm</location>
    </subcellularLocation>
</comment>
<organism evidence="5 6">
    <name type="scientific">Jatrophihabitans telluris</name>
    <dbReference type="NCBI Taxonomy" id="2038343"/>
    <lineage>
        <taxon>Bacteria</taxon>
        <taxon>Bacillati</taxon>
        <taxon>Actinomycetota</taxon>
        <taxon>Actinomycetes</taxon>
        <taxon>Jatrophihabitantales</taxon>
        <taxon>Jatrophihabitantaceae</taxon>
        <taxon>Jatrophihabitans</taxon>
    </lineage>
</organism>
<dbReference type="PROSITE" id="PS51186">
    <property type="entry name" value="GNAT"/>
    <property type="match status" value="1"/>
</dbReference>
<accession>A0ABY4QW63</accession>
<dbReference type="Pfam" id="PF00583">
    <property type="entry name" value="Acetyltransf_1"/>
    <property type="match status" value="1"/>
</dbReference>
<dbReference type="EMBL" id="CP097332">
    <property type="protein sequence ID" value="UQX87911.1"/>
    <property type="molecule type" value="Genomic_DNA"/>
</dbReference>
<keyword evidence="6" id="KW-1185">Reference proteome</keyword>
<evidence type="ECO:0000313" key="5">
    <source>
        <dbReference type="EMBL" id="UQX87911.1"/>
    </source>
</evidence>
<gene>
    <name evidence="5" type="primary">rimI</name>
    <name evidence="5" type="ORF">M6D93_16625</name>
</gene>
<keyword evidence="5" id="KW-0689">Ribosomal protein</keyword>
<dbReference type="InterPro" id="IPR006464">
    <property type="entry name" value="AcTrfase_RimI/Ard1"/>
</dbReference>
<evidence type="ECO:0000259" key="4">
    <source>
        <dbReference type="PROSITE" id="PS51186"/>
    </source>
</evidence>
<dbReference type="CDD" id="cd04301">
    <property type="entry name" value="NAT_SF"/>
    <property type="match status" value="1"/>
</dbReference>
<dbReference type="PANTHER" id="PTHR43877">
    <property type="entry name" value="AMINOALKYLPHOSPHONATE N-ACETYLTRANSFERASE-RELATED-RELATED"/>
    <property type="match status" value="1"/>
</dbReference>
<comment type="similarity">
    <text evidence="3">Belongs to the acetyltransferase family. RimI subfamily.</text>
</comment>
<dbReference type="GO" id="GO:0008999">
    <property type="term" value="F:protein-N-terminal-alanine acetyltransferase activity"/>
    <property type="evidence" value="ECO:0007669"/>
    <property type="project" value="UniProtKB-EC"/>
</dbReference>
<dbReference type="Gene3D" id="3.40.630.30">
    <property type="match status" value="1"/>
</dbReference>
<keyword evidence="1 5" id="KW-0808">Transferase</keyword>
<feature type="domain" description="N-acetyltransferase" evidence="4">
    <location>
        <begin position="5"/>
        <end position="152"/>
    </location>
</feature>
<dbReference type="InterPro" id="IPR000182">
    <property type="entry name" value="GNAT_dom"/>
</dbReference>
<name>A0ABY4QW63_9ACTN</name>
<comment type="catalytic activity">
    <reaction evidence="3">
        <text>N-terminal L-alanyl-[ribosomal protein bS18] + acetyl-CoA = N-terminal N(alpha)-acetyl-L-alanyl-[ribosomal protein bS18] + CoA + H(+)</text>
        <dbReference type="Rhea" id="RHEA:43756"/>
        <dbReference type="Rhea" id="RHEA-COMP:10676"/>
        <dbReference type="Rhea" id="RHEA-COMP:10677"/>
        <dbReference type="ChEBI" id="CHEBI:15378"/>
        <dbReference type="ChEBI" id="CHEBI:57287"/>
        <dbReference type="ChEBI" id="CHEBI:57288"/>
        <dbReference type="ChEBI" id="CHEBI:64718"/>
        <dbReference type="ChEBI" id="CHEBI:83683"/>
        <dbReference type="EC" id="2.3.1.266"/>
    </reaction>
</comment>